<feature type="compositionally biased region" description="Basic and acidic residues" evidence="1">
    <location>
        <begin position="653"/>
        <end position="663"/>
    </location>
</feature>
<dbReference type="Proteomes" id="UP000076722">
    <property type="component" value="Unassembled WGS sequence"/>
</dbReference>
<evidence type="ECO:0000256" key="1">
    <source>
        <dbReference type="SAM" id="MobiDB-lite"/>
    </source>
</evidence>
<dbReference type="STRING" id="1314777.A0A164WEL2"/>
<evidence type="ECO:0000313" key="2">
    <source>
        <dbReference type="EMBL" id="KZS94985.1"/>
    </source>
</evidence>
<protein>
    <submittedName>
        <fullName evidence="2">Uncharacterized protein</fullName>
    </submittedName>
</protein>
<feature type="compositionally biased region" description="Polar residues" evidence="1">
    <location>
        <begin position="583"/>
        <end position="609"/>
    </location>
</feature>
<feature type="compositionally biased region" description="Basic residues" evidence="1">
    <location>
        <begin position="640"/>
        <end position="652"/>
    </location>
</feature>
<feature type="compositionally biased region" description="Acidic residues" evidence="1">
    <location>
        <begin position="244"/>
        <end position="262"/>
    </location>
</feature>
<reference evidence="2 3" key="1">
    <citation type="journal article" date="2016" name="Mol. Biol. Evol.">
        <title>Comparative Genomics of Early-Diverging Mushroom-Forming Fungi Provides Insights into the Origins of Lignocellulose Decay Capabilities.</title>
        <authorList>
            <person name="Nagy L.G."/>
            <person name="Riley R."/>
            <person name="Tritt A."/>
            <person name="Adam C."/>
            <person name="Daum C."/>
            <person name="Floudas D."/>
            <person name="Sun H."/>
            <person name="Yadav J.S."/>
            <person name="Pangilinan J."/>
            <person name="Larsson K.H."/>
            <person name="Matsuura K."/>
            <person name="Barry K."/>
            <person name="Labutti K."/>
            <person name="Kuo R."/>
            <person name="Ohm R.A."/>
            <person name="Bhattacharya S.S."/>
            <person name="Shirouzu T."/>
            <person name="Yoshinaga Y."/>
            <person name="Martin F.M."/>
            <person name="Grigoriev I.V."/>
            <person name="Hibbett D.S."/>
        </authorList>
    </citation>
    <scope>NUCLEOTIDE SEQUENCE [LARGE SCALE GENOMIC DNA]</scope>
    <source>
        <strain evidence="2 3">HHB9708</strain>
    </source>
</reference>
<name>A0A164WEL2_9AGAM</name>
<accession>A0A164WEL2</accession>
<dbReference type="OrthoDB" id="3039448at2759"/>
<feature type="region of interest" description="Disordered" evidence="1">
    <location>
        <begin position="244"/>
        <end position="336"/>
    </location>
</feature>
<dbReference type="EMBL" id="KV419403">
    <property type="protein sequence ID" value="KZS94985.1"/>
    <property type="molecule type" value="Genomic_DNA"/>
</dbReference>
<sequence>MVFSPPVGAPTDSPAAIVAKREVTMRARLKNWFINHTRDTGSRSGGGKLNLLQPRPRRPRATNAYATLFGEERGLDALISKAYAEYCAGEGASLPQRALTHREATLRKLYAQETQEVKDAVEAYRNRPPTSPWLHDLPDDASEDERETAKLAYYARNQRALPGACYSALFCMSGVDLRTGGKIATSWYDAGVTHAERGHRSQSIPEMYPEMMDDLVTKVSRHSQKVTTPIMRAEIRRLLAAMDIDGDGDENSEDDNEDDGSDDERPAKSARKSGPKSSQGKKSGSVSKFRPAKSKSATSLTTSTTPTTAPTTAKGHFGPASAEKTDHLSSEPDPGAEFGEEIRWWRWHDDPKLPEGYKNWEGIHAAKWLINLVVHRSCTKALLRSLYMKQLAALRAAGVTKIADLPADQAWSDDLNASVPTPFQFVSQSSAPAPQPSIETSKSAPTNTGASPASSDANQPHSPSITPPTNSTVPPHDTQPPQFTSPHVADPANAIPQQGTQVSTPPNQDAPPSAPVPSGGPAPTENSGPTNPVPPTLTNLPASHGAGLDNAPTSPPTDNSGPTGPVPSIFANTPAANRDGSEDVSTPPSNNLVITPSRPSNPSPLSQASGLEADEPHRTGGKKRKAPQKKGQTAGEPASKKTKSLPKPKPRWNGKENVEPPRDDDGEGEGEGDSVGQRKMRVRQRTARGEAAIQALTGRRRKSVNSCAGKRLGVAAHRIPSHIIFDDDTHLTCLATSIIDETDPLSAYP</sequence>
<feature type="compositionally biased region" description="Low complexity" evidence="1">
    <location>
        <begin position="275"/>
        <end position="314"/>
    </location>
</feature>
<feature type="compositionally biased region" description="Basic residues" evidence="1">
    <location>
        <begin position="619"/>
        <end position="628"/>
    </location>
</feature>
<feature type="compositionally biased region" description="Polar residues" evidence="1">
    <location>
        <begin position="438"/>
        <end position="485"/>
    </location>
</feature>
<feature type="compositionally biased region" description="Polar residues" evidence="1">
    <location>
        <begin position="495"/>
        <end position="507"/>
    </location>
</feature>
<organism evidence="2 3">
    <name type="scientific">Sistotremastrum niveocremeum HHB9708</name>
    <dbReference type="NCBI Taxonomy" id="1314777"/>
    <lineage>
        <taxon>Eukaryota</taxon>
        <taxon>Fungi</taxon>
        <taxon>Dikarya</taxon>
        <taxon>Basidiomycota</taxon>
        <taxon>Agaricomycotina</taxon>
        <taxon>Agaricomycetes</taxon>
        <taxon>Sistotremastrales</taxon>
        <taxon>Sistotremastraceae</taxon>
        <taxon>Sertulicium</taxon>
        <taxon>Sertulicium niveocremeum</taxon>
    </lineage>
</organism>
<gene>
    <name evidence="2" type="ORF">SISNIDRAFT_465219</name>
</gene>
<keyword evidence="3" id="KW-1185">Reference proteome</keyword>
<feature type="region of interest" description="Disordered" evidence="1">
    <location>
        <begin position="426"/>
        <end position="687"/>
    </location>
</feature>
<proteinExistence type="predicted"/>
<dbReference type="AlphaFoldDB" id="A0A164WEL2"/>
<feature type="compositionally biased region" description="Pro residues" evidence="1">
    <location>
        <begin position="508"/>
        <end position="520"/>
    </location>
</feature>
<evidence type="ECO:0000313" key="3">
    <source>
        <dbReference type="Proteomes" id="UP000076722"/>
    </source>
</evidence>